<proteinExistence type="predicted"/>
<dbReference type="Proteomes" id="UP001140949">
    <property type="component" value="Unassembled WGS sequence"/>
</dbReference>
<accession>A0AAX6EZ37</accession>
<protein>
    <submittedName>
        <fullName evidence="2">Uncharacterized protein</fullName>
    </submittedName>
</protein>
<sequence>MGLPDQRIWELGVLCGLTPSNPKFSFPTSFQTLAISSIRNPSPKKEEQQRRETLSEKIEKKGRENVSPCVRSFKRFE</sequence>
<feature type="region of interest" description="Disordered" evidence="1">
    <location>
        <begin position="36"/>
        <end position="61"/>
    </location>
</feature>
<comment type="caution">
    <text evidence="2">The sequence shown here is derived from an EMBL/GenBank/DDBJ whole genome shotgun (WGS) entry which is preliminary data.</text>
</comment>
<organism evidence="2 3">
    <name type="scientific">Iris pallida</name>
    <name type="common">Sweet iris</name>
    <dbReference type="NCBI Taxonomy" id="29817"/>
    <lineage>
        <taxon>Eukaryota</taxon>
        <taxon>Viridiplantae</taxon>
        <taxon>Streptophyta</taxon>
        <taxon>Embryophyta</taxon>
        <taxon>Tracheophyta</taxon>
        <taxon>Spermatophyta</taxon>
        <taxon>Magnoliopsida</taxon>
        <taxon>Liliopsida</taxon>
        <taxon>Asparagales</taxon>
        <taxon>Iridaceae</taxon>
        <taxon>Iridoideae</taxon>
        <taxon>Irideae</taxon>
        <taxon>Iris</taxon>
    </lineage>
</organism>
<evidence type="ECO:0000313" key="2">
    <source>
        <dbReference type="EMBL" id="KAJ6809119.1"/>
    </source>
</evidence>
<evidence type="ECO:0000313" key="3">
    <source>
        <dbReference type="Proteomes" id="UP001140949"/>
    </source>
</evidence>
<dbReference type="EMBL" id="JANAVB010033112">
    <property type="protein sequence ID" value="KAJ6809119.1"/>
    <property type="molecule type" value="Genomic_DNA"/>
</dbReference>
<dbReference type="AlphaFoldDB" id="A0AAX6EZ37"/>
<name>A0AAX6EZ37_IRIPA</name>
<keyword evidence="3" id="KW-1185">Reference proteome</keyword>
<evidence type="ECO:0000256" key="1">
    <source>
        <dbReference type="SAM" id="MobiDB-lite"/>
    </source>
</evidence>
<reference evidence="2" key="2">
    <citation type="submission" date="2023-04" db="EMBL/GenBank/DDBJ databases">
        <authorList>
            <person name="Bruccoleri R.E."/>
            <person name="Oakeley E.J."/>
            <person name="Faust A.-M."/>
            <person name="Dessus-Babus S."/>
            <person name="Altorfer M."/>
            <person name="Burckhardt D."/>
            <person name="Oertli M."/>
            <person name="Naumann U."/>
            <person name="Petersen F."/>
            <person name="Wong J."/>
        </authorList>
    </citation>
    <scope>NUCLEOTIDE SEQUENCE</scope>
    <source>
        <strain evidence="2">GSM-AAB239-AS_SAM_17_03QT</strain>
        <tissue evidence="2">Leaf</tissue>
    </source>
</reference>
<reference evidence="2" key="1">
    <citation type="journal article" date="2023" name="GigaByte">
        <title>Genome assembly of the bearded iris, Iris pallida Lam.</title>
        <authorList>
            <person name="Bruccoleri R.E."/>
            <person name="Oakeley E.J."/>
            <person name="Faust A.M.E."/>
            <person name="Altorfer M."/>
            <person name="Dessus-Babus S."/>
            <person name="Burckhardt D."/>
            <person name="Oertli M."/>
            <person name="Naumann U."/>
            <person name="Petersen F."/>
            <person name="Wong J."/>
        </authorList>
    </citation>
    <scope>NUCLEOTIDE SEQUENCE</scope>
    <source>
        <strain evidence="2">GSM-AAB239-AS_SAM_17_03QT</strain>
    </source>
</reference>
<feature type="compositionally biased region" description="Basic and acidic residues" evidence="1">
    <location>
        <begin position="43"/>
        <end position="61"/>
    </location>
</feature>
<gene>
    <name evidence="2" type="ORF">M6B38_164860</name>
</gene>